<dbReference type="InterPro" id="IPR002048">
    <property type="entry name" value="EF_hand_dom"/>
</dbReference>
<name>A0A814IYU0_9BILA</name>
<dbReference type="PROSITE" id="PS00018">
    <property type="entry name" value="EF_HAND_1"/>
    <property type="match status" value="1"/>
</dbReference>
<dbReference type="PROSITE" id="PS50222">
    <property type="entry name" value="EF_HAND_2"/>
    <property type="match status" value="1"/>
</dbReference>
<dbReference type="EMBL" id="CAJOBA010009874">
    <property type="protein sequence ID" value="CAF3861511.1"/>
    <property type="molecule type" value="Genomic_DNA"/>
</dbReference>
<keyword evidence="7" id="KW-1185">Reference proteome</keyword>
<organism evidence="3 7">
    <name type="scientific">Didymodactylos carnosus</name>
    <dbReference type="NCBI Taxonomy" id="1234261"/>
    <lineage>
        <taxon>Eukaryota</taxon>
        <taxon>Metazoa</taxon>
        <taxon>Spiralia</taxon>
        <taxon>Gnathifera</taxon>
        <taxon>Rotifera</taxon>
        <taxon>Eurotatoria</taxon>
        <taxon>Bdelloidea</taxon>
        <taxon>Philodinida</taxon>
        <taxon>Philodinidae</taxon>
        <taxon>Didymodactylos</taxon>
    </lineage>
</organism>
<dbReference type="GO" id="GO:0005509">
    <property type="term" value="F:calcium ion binding"/>
    <property type="evidence" value="ECO:0007669"/>
    <property type="project" value="InterPro"/>
</dbReference>
<evidence type="ECO:0000313" key="4">
    <source>
        <dbReference type="EMBL" id="CAF1100052.1"/>
    </source>
</evidence>
<dbReference type="InterPro" id="IPR011992">
    <property type="entry name" value="EF-hand-dom_pair"/>
</dbReference>
<dbReference type="OrthoDB" id="9972137at2759"/>
<gene>
    <name evidence="3" type="ORF">GPM918_LOCUS15342</name>
    <name evidence="4" type="ORF">OVA965_LOCUS19248</name>
    <name evidence="5" type="ORF">SRO942_LOCUS15342</name>
    <name evidence="6" type="ORF">TMI583_LOCUS19261</name>
</gene>
<dbReference type="Proteomes" id="UP000681722">
    <property type="component" value="Unassembled WGS sequence"/>
</dbReference>
<comment type="caution">
    <text evidence="3">The sequence shown here is derived from an EMBL/GenBank/DDBJ whole genome shotgun (WGS) entry which is preliminary data.</text>
</comment>
<accession>A0A814IYU0</accession>
<dbReference type="EMBL" id="CAJNOQ010003844">
    <property type="protein sequence ID" value="CAF1032315.1"/>
    <property type="molecule type" value="Genomic_DNA"/>
</dbReference>
<dbReference type="SUPFAM" id="SSF47473">
    <property type="entry name" value="EF-hand"/>
    <property type="match status" value="1"/>
</dbReference>
<evidence type="ECO:0000256" key="1">
    <source>
        <dbReference type="ARBA" id="ARBA00022837"/>
    </source>
</evidence>
<dbReference type="InterPro" id="IPR018247">
    <property type="entry name" value="EF_Hand_1_Ca_BS"/>
</dbReference>
<evidence type="ECO:0000313" key="5">
    <source>
        <dbReference type="EMBL" id="CAF3803062.1"/>
    </source>
</evidence>
<proteinExistence type="predicted"/>
<dbReference type="AlphaFoldDB" id="A0A814IYU0"/>
<reference evidence="3" key="1">
    <citation type="submission" date="2021-02" db="EMBL/GenBank/DDBJ databases">
        <authorList>
            <person name="Nowell W R."/>
        </authorList>
    </citation>
    <scope>NUCLEOTIDE SEQUENCE</scope>
</reference>
<evidence type="ECO:0000313" key="6">
    <source>
        <dbReference type="EMBL" id="CAF3861511.1"/>
    </source>
</evidence>
<dbReference type="Gene3D" id="1.10.238.10">
    <property type="entry name" value="EF-hand"/>
    <property type="match status" value="1"/>
</dbReference>
<dbReference type="Pfam" id="PF00036">
    <property type="entry name" value="EF-hand_1"/>
    <property type="match status" value="1"/>
</dbReference>
<dbReference type="Proteomes" id="UP000677228">
    <property type="component" value="Unassembled WGS sequence"/>
</dbReference>
<evidence type="ECO:0000259" key="2">
    <source>
        <dbReference type="PROSITE" id="PS50222"/>
    </source>
</evidence>
<evidence type="ECO:0000313" key="3">
    <source>
        <dbReference type="EMBL" id="CAF1032315.1"/>
    </source>
</evidence>
<dbReference type="Proteomes" id="UP000663829">
    <property type="component" value="Unassembled WGS sequence"/>
</dbReference>
<feature type="domain" description="EF-hand" evidence="2">
    <location>
        <begin position="66"/>
        <end position="101"/>
    </location>
</feature>
<dbReference type="Proteomes" id="UP000682733">
    <property type="component" value="Unassembled WGS sequence"/>
</dbReference>
<sequence length="184" mass="21122">MGNRYSSRPLNGWDLNSYSQMTGLSPAAIQQLEVAFQQQAGATGRLTINQFKNIYAAIESPVASFNWDTNAERAFLMFDQDGNGVLTFEEFLMGYLLLQRNINPLQRWQYVINYMPVQQQGYLNAQEAQLLLANMQRFYNLPGDWSQYYPMVWQQVDPGNTGYVPAVGFIQAFQALPQVQQLIW</sequence>
<keyword evidence="1" id="KW-0106">Calcium</keyword>
<dbReference type="EMBL" id="CAJNOK010009855">
    <property type="protein sequence ID" value="CAF1100052.1"/>
    <property type="molecule type" value="Genomic_DNA"/>
</dbReference>
<evidence type="ECO:0000313" key="7">
    <source>
        <dbReference type="Proteomes" id="UP000663829"/>
    </source>
</evidence>
<protein>
    <recommendedName>
        <fullName evidence="2">EF-hand domain-containing protein</fullName>
    </recommendedName>
</protein>
<dbReference type="EMBL" id="CAJOBC010003844">
    <property type="protein sequence ID" value="CAF3803062.1"/>
    <property type="molecule type" value="Genomic_DNA"/>
</dbReference>